<dbReference type="AlphaFoldDB" id="A0A9Q2NQW9"/>
<reference evidence="2" key="1">
    <citation type="submission" date="2021-01" db="EMBL/GenBank/DDBJ databases">
        <title>Diatom-associated Roseobacters Show Island Model of Population Structure.</title>
        <authorList>
            <person name="Qu L."/>
            <person name="Feng X."/>
            <person name="Chen Y."/>
            <person name="Li L."/>
            <person name="Wang X."/>
            <person name="Hu Z."/>
            <person name="Wang H."/>
            <person name="Luo H."/>
        </authorList>
    </citation>
    <scope>NUCLEOTIDE SEQUENCE</scope>
    <source>
        <strain evidence="2">SM26-45</strain>
    </source>
</reference>
<dbReference type="Proteomes" id="UP000809337">
    <property type="component" value="Unassembled WGS sequence"/>
</dbReference>
<organism evidence="2 3">
    <name type="scientific">Pseudosulfitobacter pseudonitzschiae</name>
    <dbReference type="NCBI Taxonomy" id="1402135"/>
    <lineage>
        <taxon>Bacteria</taxon>
        <taxon>Pseudomonadati</taxon>
        <taxon>Pseudomonadota</taxon>
        <taxon>Alphaproteobacteria</taxon>
        <taxon>Rhodobacterales</taxon>
        <taxon>Roseobacteraceae</taxon>
        <taxon>Pseudosulfitobacter</taxon>
    </lineage>
</organism>
<comment type="caution">
    <text evidence="2">The sequence shown here is derived from an EMBL/GenBank/DDBJ whole genome shotgun (WGS) entry which is preliminary data.</text>
</comment>
<gene>
    <name evidence="2" type="ORF">JQX14_22540</name>
</gene>
<evidence type="ECO:0000313" key="3">
    <source>
        <dbReference type="Proteomes" id="UP000809337"/>
    </source>
</evidence>
<accession>A0A9Q2NQW9</accession>
<feature type="transmembrane region" description="Helical" evidence="1">
    <location>
        <begin position="12"/>
        <end position="28"/>
    </location>
</feature>
<protein>
    <submittedName>
        <fullName evidence="2">Uncharacterized protein</fullName>
    </submittedName>
</protein>
<keyword evidence="1" id="KW-1133">Transmembrane helix</keyword>
<dbReference type="EMBL" id="JAFBWN010000034">
    <property type="protein sequence ID" value="MBM2357332.1"/>
    <property type="molecule type" value="Genomic_DNA"/>
</dbReference>
<sequence>MQFLSRFLGRESLWIALLTFATVFFGLVRRDAAKDRDRDATIQELEHAQDIRNRVDRADRDRLGGVREFELAGWRDDDPGPDGDAD</sequence>
<name>A0A9Q2NQW9_9RHOB</name>
<evidence type="ECO:0000313" key="2">
    <source>
        <dbReference type="EMBL" id="MBM2357332.1"/>
    </source>
</evidence>
<keyword evidence="1" id="KW-0472">Membrane</keyword>
<evidence type="ECO:0000256" key="1">
    <source>
        <dbReference type="SAM" id="Phobius"/>
    </source>
</evidence>
<proteinExistence type="predicted"/>
<dbReference type="RefSeq" id="WP_231036053.1">
    <property type="nucleotide sequence ID" value="NZ_JAJNGX010000034.1"/>
</dbReference>
<keyword evidence="1" id="KW-0812">Transmembrane</keyword>